<accession>A0A0K6I6Y6</accession>
<gene>
    <name evidence="1" type="ORF">Ga0061067_1124</name>
</gene>
<dbReference type="Gene3D" id="3.10.450.50">
    <property type="match status" value="1"/>
</dbReference>
<dbReference type="RefSeq" id="WP_055456558.1">
    <property type="nucleotide sequence ID" value="NZ_CYHE01000012.1"/>
</dbReference>
<evidence type="ECO:0000313" key="1">
    <source>
        <dbReference type="EMBL" id="CUA99062.1"/>
    </source>
</evidence>
<dbReference type="InterPro" id="IPR032710">
    <property type="entry name" value="NTF2-like_dom_sf"/>
</dbReference>
<dbReference type="OrthoDB" id="582835at2"/>
<name>A0A0K6I6Y6_9HYPH</name>
<dbReference type="EMBL" id="CYHE01000012">
    <property type="protein sequence ID" value="CUA99062.1"/>
    <property type="molecule type" value="Genomic_DNA"/>
</dbReference>
<reference evidence="2" key="1">
    <citation type="submission" date="2015-08" db="EMBL/GenBank/DDBJ databases">
        <authorList>
            <person name="Varghese N."/>
        </authorList>
    </citation>
    <scope>NUCLEOTIDE SEQUENCE [LARGE SCALE GENOMIC DNA]</scope>
    <source>
        <strain evidence="2">DSM 23407</strain>
    </source>
</reference>
<proteinExistence type="predicted"/>
<dbReference type="AlphaFoldDB" id="A0A0K6I6Y6"/>
<dbReference type="SUPFAM" id="SSF54427">
    <property type="entry name" value="NTF2-like"/>
    <property type="match status" value="1"/>
</dbReference>
<dbReference type="Proteomes" id="UP000183900">
    <property type="component" value="Unassembled WGS sequence"/>
</dbReference>
<protein>
    <recommendedName>
        <fullName evidence="3">SnoaL-like domain</fullName>
    </recommendedName>
</protein>
<sequence>MGRLPDPAETCIDTYDRKDAGGMLMCLAGNVVFQNISGGEVTAEALDKQSFAQMARFGASAFETRHQKVLNAITVAGTTLAKTGYTAAVAAGLPDGWKAGQKPAFSGASAFRTEGGKIISIVDES</sequence>
<evidence type="ECO:0000313" key="2">
    <source>
        <dbReference type="Proteomes" id="UP000183900"/>
    </source>
</evidence>
<keyword evidence="2" id="KW-1185">Reference proteome</keyword>
<organism evidence="1 2">
    <name type="scientific">Pannonibacter indicus</name>
    <dbReference type="NCBI Taxonomy" id="466044"/>
    <lineage>
        <taxon>Bacteria</taxon>
        <taxon>Pseudomonadati</taxon>
        <taxon>Pseudomonadota</taxon>
        <taxon>Alphaproteobacteria</taxon>
        <taxon>Hyphomicrobiales</taxon>
        <taxon>Stappiaceae</taxon>
        <taxon>Pannonibacter</taxon>
    </lineage>
</organism>
<evidence type="ECO:0008006" key="3">
    <source>
        <dbReference type="Google" id="ProtNLM"/>
    </source>
</evidence>